<proteinExistence type="predicted"/>
<feature type="compositionally biased region" description="Polar residues" evidence="5">
    <location>
        <begin position="396"/>
        <end position="415"/>
    </location>
</feature>
<organism evidence="7 8">
    <name type="scientific">Tulasnella calospora MUT 4182</name>
    <dbReference type="NCBI Taxonomy" id="1051891"/>
    <lineage>
        <taxon>Eukaryota</taxon>
        <taxon>Fungi</taxon>
        <taxon>Dikarya</taxon>
        <taxon>Basidiomycota</taxon>
        <taxon>Agaricomycotina</taxon>
        <taxon>Agaricomycetes</taxon>
        <taxon>Cantharellales</taxon>
        <taxon>Tulasnellaceae</taxon>
        <taxon>Tulasnella</taxon>
    </lineage>
</organism>
<dbReference type="HOGENOM" id="CLU_056795_1_0_1"/>
<dbReference type="Proteomes" id="UP000054248">
    <property type="component" value="Unassembled WGS sequence"/>
</dbReference>
<dbReference type="PROSITE" id="PS50103">
    <property type="entry name" value="ZF_C3H1"/>
    <property type="match status" value="3"/>
</dbReference>
<dbReference type="GO" id="GO:0008270">
    <property type="term" value="F:zinc ion binding"/>
    <property type="evidence" value="ECO:0007669"/>
    <property type="project" value="UniProtKB-KW"/>
</dbReference>
<feature type="domain" description="C3H1-type" evidence="6">
    <location>
        <begin position="198"/>
        <end position="221"/>
    </location>
</feature>
<feature type="compositionally biased region" description="Low complexity" evidence="5">
    <location>
        <begin position="356"/>
        <end position="379"/>
    </location>
</feature>
<dbReference type="SUPFAM" id="SSF90229">
    <property type="entry name" value="CCCH zinc finger"/>
    <property type="match status" value="2"/>
</dbReference>
<feature type="zinc finger region" description="C3H1-type" evidence="4">
    <location>
        <begin position="251"/>
        <end position="279"/>
    </location>
</feature>
<evidence type="ECO:0000256" key="5">
    <source>
        <dbReference type="SAM" id="MobiDB-lite"/>
    </source>
</evidence>
<feature type="region of interest" description="Disordered" evidence="5">
    <location>
        <begin position="150"/>
        <end position="178"/>
    </location>
</feature>
<dbReference type="InterPro" id="IPR036855">
    <property type="entry name" value="Znf_CCCH_sf"/>
</dbReference>
<dbReference type="OrthoDB" id="410307at2759"/>
<evidence type="ECO:0000259" key="6">
    <source>
        <dbReference type="PROSITE" id="PS50103"/>
    </source>
</evidence>
<dbReference type="SMART" id="SM00356">
    <property type="entry name" value="ZnF_C3H1"/>
    <property type="match status" value="4"/>
</dbReference>
<dbReference type="GO" id="GO:0005634">
    <property type="term" value="C:nucleus"/>
    <property type="evidence" value="ECO:0007669"/>
    <property type="project" value="TreeGrafter"/>
</dbReference>
<evidence type="ECO:0000256" key="1">
    <source>
        <dbReference type="ARBA" id="ARBA00022723"/>
    </source>
</evidence>
<feature type="zinc finger region" description="C3H1-type" evidence="4">
    <location>
        <begin position="280"/>
        <end position="308"/>
    </location>
</feature>
<feature type="zinc finger region" description="C3H1-type" evidence="4">
    <location>
        <begin position="198"/>
        <end position="221"/>
    </location>
</feature>
<keyword evidence="8" id="KW-1185">Reference proteome</keyword>
<dbReference type="PANTHER" id="PTHR46156:SF1">
    <property type="entry name" value="ZINC FINGER CCCH DOMAIN-CONTAINING PROTEIN 3"/>
    <property type="match status" value="1"/>
</dbReference>
<evidence type="ECO:0000256" key="3">
    <source>
        <dbReference type="ARBA" id="ARBA00022833"/>
    </source>
</evidence>
<feature type="domain" description="C3H1-type" evidence="6">
    <location>
        <begin position="251"/>
        <end position="279"/>
    </location>
</feature>
<sequence length="497" mass="53375">MDVGAISRRKTTQPPPQPAYRGRGRGGPPYKPPYRSRGSFTDYTPMSRPGAAGPSQQTREVVVDGVTFQSNGKTLVRKTGPNPATDKVPSPTLGSSSPAISTVSSTSVGTTQTAGTTTTVPIPAATNLANSKPLVRTRNGLIAVDRFKQAGSKPTGKPLPRQPYTRPITGYPKRARPGRNLTLNKKRSVVKSKKWEKQCKHFTMTGMCGRGLTCKYQHDPSKIALCPLFLTEKCPYKDKPEQCSLSHDPTPERTPICVRFNSTGQCYKGSDCLYPHIRVGAKSGICRDFAVLGYCEKGASCEASHLKECPDFAETGICKRMGIKGANGCHLPHVIRANQKKIGIATKTQVAAAAAAKDTSSTTTSTNPNPSSSPTMASAQPVVKKRYIPPGMVLGETSSTDPQSTSDNQPGTSETAPSSSAVDVAGSSALPSADEFISLTFEESDDEDEEGDEDEDEDDDEDEDEEEDEEAEDEEADAEEVDKEMRLADDDETGDAW</sequence>
<dbReference type="InterPro" id="IPR000571">
    <property type="entry name" value="Znf_CCCH"/>
</dbReference>
<dbReference type="PANTHER" id="PTHR46156">
    <property type="entry name" value="CCCH ZINGC FINGER"/>
    <property type="match status" value="1"/>
</dbReference>
<feature type="compositionally biased region" description="Low complexity" evidence="5">
    <location>
        <begin position="95"/>
        <end position="119"/>
    </location>
</feature>
<reference evidence="7 8" key="1">
    <citation type="submission" date="2014-04" db="EMBL/GenBank/DDBJ databases">
        <authorList>
            <consortium name="DOE Joint Genome Institute"/>
            <person name="Kuo A."/>
            <person name="Girlanda M."/>
            <person name="Perotto S."/>
            <person name="Kohler A."/>
            <person name="Nagy L.G."/>
            <person name="Floudas D."/>
            <person name="Copeland A."/>
            <person name="Barry K.W."/>
            <person name="Cichocki N."/>
            <person name="Veneault-Fourrey C."/>
            <person name="LaButti K."/>
            <person name="Lindquist E.A."/>
            <person name="Lipzen A."/>
            <person name="Lundell T."/>
            <person name="Morin E."/>
            <person name="Murat C."/>
            <person name="Sun H."/>
            <person name="Tunlid A."/>
            <person name="Henrissat B."/>
            <person name="Grigoriev I.V."/>
            <person name="Hibbett D.S."/>
            <person name="Martin F."/>
            <person name="Nordberg H.P."/>
            <person name="Cantor M.N."/>
            <person name="Hua S.X."/>
        </authorList>
    </citation>
    <scope>NUCLEOTIDE SEQUENCE [LARGE SCALE GENOMIC DNA]</scope>
    <source>
        <strain evidence="7 8">MUT 4182</strain>
    </source>
</reference>
<keyword evidence="1 4" id="KW-0479">Metal-binding</keyword>
<feature type="domain" description="C3H1-type" evidence="6">
    <location>
        <begin position="280"/>
        <end position="308"/>
    </location>
</feature>
<evidence type="ECO:0000256" key="2">
    <source>
        <dbReference type="ARBA" id="ARBA00022771"/>
    </source>
</evidence>
<dbReference type="STRING" id="1051891.A0A0C3QI95"/>
<feature type="region of interest" description="Disordered" evidence="5">
    <location>
        <begin position="1"/>
        <end position="58"/>
    </location>
</feature>
<feature type="region of interest" description="Disordered" evidence="5">
    <location>
        <begin position="72"/>
        <end position="119"/>
    </location>
</feature>
<dbReference type="Gene3D" id="4.10.1000.10">
    <property type="entry name" value="Zinc finger, CCCH-type"/>
    <property type="match status" value="2"/>
</dbReference>
<feature type="region of interest" description="Disordered" evidence="5">
    <location>
        <begin position="356"/>
        <end position="497"/>
    </location>
</feature>
<protein>
    <recommendedName>
        <fullName evidence="6">C3H1-type domain-containing protein</fullName>
    </recommendedName>
</protein>
<feature type="compositionally biased region" description="Acidic residues" evidence="5">
    <location>
        <begin position="442"/>
        <end position="482"/>
    </location>
</feature>
<evidence type="ECO:0000313" key="8">
    <source>
        <dbReference type="Proteomes" id="UP000054248"/>
    </source>
</evidence>
<feature type="compositionally biased region" description="Low complexity" evidence="5">
    <location>
        <begin position="416"/>
        <end position="429"/>
    </location>
</feature>
<dbReference type="EMBL" id="KN823023">
    <property type="protein sequence ID" value="KIO26511.1"/>
    <property type="molecule type" value="Genomic_DNA"/>
</dbReference>
<accession>A0A0C3QI95</accession>
<dbReference type="AlphaFoldDB" id="A0A0C3QI95"/>
<name>A0A0C3QI95_9AGAM</name>
<evidence type="ECO:0000313" key="7">
    <source>
        <dbReference type="EMBL" id="KIO26511.1"/>
    </source>
</evidence>
<keyword evidence="3 4" id="KW-0862">Zinc</keyword>
<reference evidence="8" key="2">
    <citation type="submission" date="2015-01" db="EMBL/GenBank/DDBJ databases">
        <title>Evolutionary Origins and Diversification of the Mycorrhizal Mutualists.</title>
        <authorList>
            <consortium name="DOE Joint Genome Institute"/>
            <consortium name="Mycorrhizal Genomics Consortium"/>
            <person name="Kohler A."/>
            <person name="Kuo A."/>
            <person name="Nagy L.G."/>
            <person name="Floudas D."/>
            <person name="Copeland A."/>
            <person name="Barry K.W."/>
            <person name="Cichocki N."/>
            <person name="Veneault-Fourrey C."/>
            <person name="LaButti K."/>
            <person name="Lindquist E.A."/>
            <person name="Lipzen A."/>
            <person name="Lundell T."/>
            <person name="Morin E."/>
            <person name="Murat C."/>
            <person name="Riley R."/>
            <person name="Ohm R."/>
            <person name="Sun H."/>
            <person name="Tunlid A."/>
            <person name="Henrissat B."/>
            <person name="Grigoriev I.V."/>
            <person name="Hibbett D.S."/>
            <person name="Martin F."/>
        </authorList>
    </citation>
    <scope>NUCLEOTIDE SEQUENCE [LARGE SCALE GENOMIC DNA]</scope>
    <source>
        <strain evidence="8">MUT 4182</strain>
    </source>
</reference>
<gene>
    <name evidence="7" type="ORF">M407DRAFT_200727</name>
</gene>
<evidence type="ECO:0000256" key="4">
    <source>
        <dbReference type="PROSITE-ProRule" id="PRU00723"/>
    </source>
</evidence>
<keyword evidence="2 4" id="KW-0863">Zinc-finger</keyword>